<evidence type="ECO:0000256" key="1">
    <source>
        <dbReference type="SAM" id="MobiDB-lite"/>
    </source>
</evidence>
<gene>
    <name evidence="2" type="ORF">K0M31_010606</name>
</gene>
<comment type="caution">
    <text evidence="2">The sequence shown here is derived from an EMBL/GenBank/DDBJ whole genome shotgun (WGS) entry which is preliminary data.</text>
</comment>
<organism evidence="2 3">
    <name type="scientific">Melipona bicolor</name>
    <dbReference type="NCBI Taxonomy" id="60889"/>
    <lineage>
        <taxon>Eukaryota</taxon>
        <taxon>Metazoa</taxon>
        <taxon>Ecdysozoa</taxon>
        <taxon>Arthropoda</taxon>
        <taxon>Hexapoda</taxon>
        <taxon>Insecta</taxon>
        <taxon>Pterygota</taxon>
        <taxon>Neoptera</taxon>
        <taxon>Endopterygota</taxon>
        <taxon>Hymenoptera</taxon>
        <taxon>Apocrita</taxon>
        <taxon>Aculeata</taxon>
        <taxon>Apoidea</taxon>
        <taxon>Anthophila</taxon>
        <taxon>Apidae</taxon>
        <taxon>Melipona</taxon>
    </lineage>
</organism>
<protein>
    <submittedName>
        <fullName evidence="2">Uncharacterized protein</fullName>
    </submittedName>
</protein>
<accession>A0AA40FLH6</accession>
<proteinExistence type="predicted"/>
<dbReference type="EMBL" id="JAHYIQ010000027">
    <property type="protein sequence ID" value="KAK1121304.1"/>
    <property type="molecule type" value="Genomic_DNA"/>
</dbReference>
<name>A0AA40FLH6_9HYME</name>
<sequence>MLGSQGTRKRPSYGGKNFYLDKDALSRGTSSGDATWWPTEAGKSAIRNDLDDTASLPESSLLNPAIVVGSRDTHFEYSSVNLSSL</sequence>
<feature type="region of interest" description="Disordered" evidence="1">
    <location>
        <begin position="1"/>
        <end position="38"/>
    </location>
</feature>
<evidence type="ECO:0000313" key="3">
    <source>
        <dbReference type="Proteomes" id="UP001177670"/>
    </source>
</evidence>
<keyword evidence="3" id="KW-1185">Reference proteome</keyword>
<dbReference type="AlphaFoldDB" id="A0AA40FLH6"/>
<reference evidence="2" key="1">
    <citation type="submission" date="2021-10" db="EMBL/GenBank/DDBJ databases">
        <title>Melipona bicolor Genome sequencing and assembly.</title>
        <authorList>
            <person name="Araujo N.S."/>
            <person name="Arias M.C."/>
        </authorList>
    </citation>
    <scope>NUCLEOTIDE SEQUENCE</scope>
    <source>
        <strain evidence="2">USP_2M_L1-L4_2017</strain>
        <tissue evidence="2">Whole body</tissue>
    </source>
</reference>
<evidence type="ECO:0000313" key="2">
    <source>
        <dbReference type="EMBL" id="KAK1121304.1"/>
    </source>
</evidence>
<dbReference type="Proteomes" id="UP001177670">
    <property type="component" value="Unassembled WGS sequence"/>
</dbReference>